<reference evidence="4 5" key="1">
    <citation type="submission" date="2018-03" db="EMBL/GenBank/DDBJ databases">
        <title>Whole genome sequencing of Histamine producing bacteria.</title>
        <authorList>
            <person name="Butler K."/>
        </authorList>
    </citation>
    <scope>NUCLEOTIDE SEQUENCE [LARGE SCALE GENOMIC DNA]</scope>
    <source>
        <strain evidence="4 5">JCM 13586</strain>
    </source>
</reference>
<dbReference type="GO" id="GO:0003676">
    <property type="term" value="F:nucleic acid binding"/>
    <property type="evidence" value="ECO:0007669"/>
    <property type="project" value="InterPro"/>
</dbReference>
<evidence type="ECO:0000256" key="2">
    <source>
        <dbReference type="ARBA" id="ARBA00022679"/>
    </source>
</evidence>
<comment type="caution">
    <text evidence="4">The sequence shown here is derived from an EMBL/GenBank/DDBJ whole genome shotgun (WGS) entry which is preliminary data.</text>
</comment>
<sequence>MFNSLPSVVSGTIATFDSGRFSLSTLGQKLDARLFLEYRRDHQSIVGLNSIIESNRNMLQCYFFRGYMSVETFEKAQHQLRADYWLKFFEQSGVEALMSTQDFEKHRSDLKEGHNDVVNIDFTEDTAADFISGFSREVEEIFAKRIDGIFQRLSGEHVTNAPQAFGETMIFSGVSTEVNQYSNTAFIHDLRIVLSILRGAYSKFDSRTTQRIVTLGYEHSGKWHSCDGGSFEIKVFKKGTAHLRISQVLAEKLNAVLASLYPNTLAPIVRKTSNRLKSRLQPVEKMLSLELRNQLASTKIERQLEIVKGTEDYPRPQYKRSATEWKISYYMYKKEAPLKAELISLFGGIATKVSQFGTYLDFIFDFDPTELVHSLQLSGLVPDQVSHQFYQSTDRLRDLVKDLIGDTSNLSCLEPSAGYGKLAQLLPPETTTCVEINSHNVQVLRSRGYDAIQADFVEYAQDTDKRFDLVVMNPPFAKQSYLQHFDLALGVVRAGGRAIAVLPSTFKSKIDELSVKHGADISVIYDEQEQFEGTGLLNVVIVEAIKSSVL</sequence>
<dbReference type="InterPro" id="IPR031339">
    <property type="entry name" value="DUF4942"/>
</dbReference>
<dbReference type="OrthoDB" id="9784823at2"/>
<dbReference type="EMBL" id="PYMH01000013">
    <property type="protein sequence ID" value="PSU31755.1"/>
    <property type="molecule type" value="Genomic_DNA"/>
</dbReference>
<keyword evidence="1" id="KW-0489">Methyltransferase</keyword>
<gene>
    <name evidence="4" type="ORF">C9I99_21465</name>
</gene>
<dbReference type="GO" id="GO:0032259">
    <property type="term" value="P:methylation"/>
    <property type="evidence" value="ECO:0007669"/>
    <property type="project" value="UniProtKB-KW"/>
</dbReference>
<dbReference type="PROSITE" id="PS00092">
    <property type="entry name" value="N6_MTASE"/>
    <property type="match status" value="1"/>
</dbReference>
<keyword evidence="2" id="KW-0808">Transferase</keyword>
<dbReference type="AlphaFoldDB" id="A0A2T3ITR2"/>
<evidence type="ECO:0000259" key="3">
    <source>
        <dbReference type="Pfam" id="PF13708"/>
    </source>
</evidence>
<organism evidence="4 5">
    <name type="scientific">Photobacterium lutimaris</name>
    <dbReference type="NCBI Taxonomy" id="388278"/>
    <lineage>
        <taxon>Bacteria</taxon>
        <taxon>Pseudomonadati</taxon>
        <taxon>Pseudomonadota</taxon>
        <taxon>Gammaproteobacteria</taxon>
        <taxon>Vibrionales</taxon>
        <taxon>Vibrionaceae</taxon>
        <taxon>Photobacterium</taxon>
    </lineage>
</organism>
<proteinExistence type="predicted"/>
<dbReference type="PRINTS" id="PR00507">
    <property type="entry name" value="N12N6MTFRASE"/>
</dbReference>
<protein>
    <recommendedName>
        <fullName evidence="3">DUF4942 domain-containing protein</fullName>
    </recommendedName>
</protein>
<dbReference type="CDD" id="cd02440">
    <property type="entry name" value="AdoMet_MTases"/>
    <property type="match status" value="1"/>
</dbReference>
<dbReference type="InterPro" id="IPR002052">
    <property type="entry name" value="DNA_methylase_N6_adenine_CS"/>
</dbReference>
<dbReference type="SUPFAM" id="SSF53335">
    <property type="entry name" value="S-adenosyl-L-methionine-dependent methyltransferases"/>
    <property type="match status" value="1"/>
</dbReference>
<dbReference type="Pfam" id="PF13708">
    <property type="entry name" value="DUF4942"/>
    <property type="match status" value="1"/>
</dbReference>
<evidence type="ECO:0000313" key="5">
    <source>
        <dbReference type="Proteomes" id="UP000241222"/>
    </source>
</evidence>
<dbReference type="RefSeq" id="WP_107350886.1">
    <property type="nucleotide sequence ID" value="NZ_PYMH01000013.1"/>
</dbReference>
<dbReference type="InterPro" id="IPR029063">
    <property type="entry name" value="SAM-dependent_MTases_sf"/>
</dbReference>
<evidence type="ECO:0000313" key="4">
    <source>
        <dbReference type="EMBL" id="PSU31755.1"/>
    </source>
</evidence>
<dbReference type="Gene3D" id="3.40.50.150">
    <property type="entry name" value="Vaccinia Virus protein VP39"/>
    <property type="match status" value="1"/>
</dbReference>
<evidence type="ECO:0000256" key="1">
    <source>
        <dbReference type="ARBA" id="ARBA00022603"/>
    </source>
</evidence>
<feature type="domain" description="DUF4942" evidence="3">
    <location>
        <begin position="78"/>
        <end position="262"/>
    </location>
</feature>
<name>A0A2T3ITR2_9GAMM</name>
<dbReference type="GO" id="GO:0008168">
    <property type="term" value="F:methyltransferase activity"/>
    <property type="evidence" value="ECO:0007669"/>
    <property type="project" value="UniProtKB-KW"/>
</dbReference>
<keyword evidence="5" id="KW-1185">Reference proteome</keyword>
<accession>A0A2T3ITR2</accession>
<dbReference type="Proteomes" id="UP000241222">
    <property type="component" value="Unassembled WGS sequence"/>
</dbReference>